<evidence type="ECO:0000256" key="5">
    <source>
        <dbReference type="ARBA" id="ARBA00023204"/>
    </source>
</evidence>
<dbReference type="Pfam" id="PF11967">
    <property type="entry name" value="RecO_N"/>
    <property type="match status" value="1"/>
</dbReference>
<dbReference type="HAMAP" id="MF_00201">
    <property type="entry name" value="RecO"/>
    <property type="match status" value="1"/>
</dbReference>
<evidence type="ECO:0000256" key="4">
    <source>
        <dbReference type="ARBA" id="ARBA00023172"/>
    </source>
</evidence>
<dbReference type="InterPro" id="IPR022572">
    <property type="entry name" value="DNA_rep/recomb_RecO_N"/>
</dbReference>
<dbReference type="AlphaFoldDB" id="A0A1J4SB91"/>
<sequence length="268" mass="30527">MLYKVRAIVLGGKDIGEADKLMTLYSEERGKIKAIAKGVRKTRSKFGSSLELFTLSSLLIYSKNNSSRQSYPHAPTLDIISDAQIQNSFRNLRENLVEFAYGNFLVELVNRMTGEEEDDGHRIFHLLREFLSSGRELKNTNVLIYGFTLRFFNILGYNPQIEKCVLCSNEIKVGKGYNFSVNQGGILCNNCKNGKTGVLPVSASSLQYLRQLMRIEPRSLRNLRISLYCERELEDIVQDYLNFYLERDMESLSFLSQVSGLDKSGLKS</sequence>
<dbReference type="NCBIfam" id="TIGR00613">
    <property type="entry name" value="reco"/>
    <property type="match status" value="1"/>
</dbReference>
<evidence type="ECO:0000256" key="2">
    <source>
        <dbReference type="ARBA" id="ARBA00021310"/>
    </source>
</evidence>
<dbReference type="STRING" id="1817893.AUJ66_07695"/>
<evidence type="ECO:0000256" key="1">
    <source>
        <dbReference type="ARBA" id="ARBA00007452"/>
    </source>
</evidence>
<keyword evidence="5 7" id="KW-0234">DNA repair</keyword>
<gene>
    <name evidence="7" type="primary">recO</name>
    <name evidence="9" type="ORF">AUJ66_07695</name>
</gene>
<dbReference type="GO" id="GO:0006310">
    <property type="term" value="P:DNA recombination"/>
    <property type="evidence" value="ECO:0007669"/>
    <property type="project" value="UniProtKB-UniRule"/>
</dbReference>
<comment type="similarity">
    <text evidence="1 7">Belongs to the RecO family.</text>
</comment>
<name>A0A1J4SB91_9BACT</name>
<evidence type="ECO:0000256" key="6">
    <source>
        <dbReference type="ARBA" id="ARBA00033409"/>
    </source>
</evidence>
<dbReference type="Pfam" id="PF02565">
    <property type="entry name" value="RecO_C"/>
    <property type="match status" value="1"/>
</dbReference>
<dbReference type="InterPro" id="IPR042242">
    <property type="entry name" value="RecO_C"/>
</dbReference>
<feature type="domain" description="DNA replication/recombination mediator RecO N-terminal" evidence="8">
    <location>
        <begin position="1"/>
        <end position="65"/>
    </location>
</feature>
<evidence type="ECO:0000259" key="8">
    <source>
        <dbReference type="Pfam" id="PF11967"/>
    </source>
</evidence>
<evidence type="ECO:0000313" key="9">
    <source>
        <dbReference type="EMBL" id="OIN95994.1"/>
    </source>
</evidence>
<evidence type="ECO:0000313" key="10">
    <source>
        <dbReference type="Proteomes" id="UP000182278"/>
    </source>
</evidence>
<accession>A0A1J4SB91</accession>
<dbReference type="InterPro" id="IPR012340">
    <property type="entry name" value="NA-bd_OB-fold"/>
</dbReference>
<evidence type="ECO:0000256" key="3">
    <source>
        <dbReference type="ARBA" id="ARBA00022763"/>
    </source>
</evidence>
<comment type="function">
    <text evidence="7">Involved in DNA repair and RecF pathway recombination.</text>
</comment>
<protein>
    <recommendedName>
        <fullName evidence="2 7">DNA repair protein RecO</fullName>
    </recommendedName>
    <alternativeName>
        <fullName evidence="6 7">Recombination protein O</fullName>
    </alternativeName>
</protein>
<dbReference type="SUPFAM" id="SSF50249">
    <property type="entry name" value="Nucleic acid-binding proteins"/>
    <property type="match status" value="1"/>
</dbReference>
<dbReference type="Proteomes" id="UP000182278">
    <property type="component" value="Unassembled WGS sequence"/>
</dbReference>
<dbReference type="EMBL" id="MNUO01000117">
    <property type="protein sequence ID" value="OIN95994.1"/>
    <property type="molecule type" value="Genomic_DNA"/>
</dbReference>
<dbReference type="GO" id="GO:0043590">
    <property type="term" value="C:bacterial nucleoid"/>
    <property type="evidence" value="ECO:0007669"/>
    <property type="project" value="TreeGrafter"/>
</dbReference>
<keyword evidence="4 7" id="KW-0233">DNA recombination</keyword>
<dbReference type="GO" id="GO:0006302">
    <property type="term" value="P:double-strand break repair"/>
    <property type="evidence" value="ECO:0007669"/>
    <property type="project" value="TreeGrafter"/>
</dbReference>
<evidence type="ECO:0000256" key="7">
    <source>
        <dbReference type="HAMAP-Rule" id="MF_00201"/>
    </source>
</evidence>
<dbReference type="Gene3D" id="1.20.1440.120">
    <property type="entry name" value="Recombination protein O, C-terminal domain"/>
    <property type="match status" value="1"/>
</dbReference>
<organism evidence="9 10">
    <name type="scientific">Candidatus Desantisbacteria bacterium CG1_02_38_46</name>
    <dbReference type="NCBI Taxonomy" id="1817893"/>
    <lineage>
        <taxon>Bacteria</taxon>
        <taxon>Candidatus Desantisiibacteriota</taxon>
    </lineage>
</organism>
<dbReference type="PANTHER" id="PTHR33991:SF1">
    <property type="entry name" value="DNA REPAIR PROTEIN RECO"/>
    <property type="match status" value="1"/>
</dbReference>
<comment type="caution">
    <text evidence="9">The sequence shown here is derived from an EMBL/GenBank/DDBJ whole genome shotgun (WGS) entry which is preliminary data.</text>
</comment>
<dbReference type="PANTHER" id="PTHR33991">
    <property type="entry name" value="DNA REPAIR PROTEIN RECO"/>
    <property type="match status" value="1"/>
</dbReference>
<reference evidence="9 10" key="1">
    <citation type="journal article" date="2016" name="Environ. Microbiol.">
        <title>Genomic resolution of a cold subsurface aquifer community provides metabolic insights for novel microbes adapted to high CO concentrations.</title>
        <authorList>
            <person name="Probst A.J."/>
            <person name="Castelle C.J."/>
            <person name="Singh A."/>
            <person name="Brown C.T."/>
            <person name="Anantharaman K."/>
            <person name="Sharon I."/>
            <person name="Hug L.A."/>
            <person name="Burstein D."/>
            <person name="Emerson J.B."/>
            <person name="Thomas B.C."/>
            <person name="Banfield J.F."/>
        </authorList>
    </citation>
    <scope>NUCLEOTIDE SEQUENCE [LARGE SCALE GENOMIC DNA]</scope>
    <source>
        <strain evidence="9">CG1_02_38_46</strain>
    </source>
</reference>
<proteinExistence type="inferred from homology"/>
<dbReference type="SUPFAM" id="SSF57863">
    <property type="entry name" value="ArfGap/RecO-like zinc finger"/>
    <property type="match status" value="1"/>
</dbReference>
<keyword evidence="3 7" id="KW-0227">DNA damage</keyword>
<dbReference type="InterPro" id="IPR003717">
    <property type="entry name" value="RecO"/>
</dbReference>
<dbReference type="Gene3D" id="2.40.50.140">
    <property type="entry name" value="Nucleic acid-binding proteins"/>
    <property type="match status" value="1"/>
</dbReference>
<dbReference type="InterPro" id="IPR037278">
    <property type="entry name" value="ARFGAP/RecO"/>
</dbReference>